<dbReference type="PANTHER" id="PTHR30111:SF1">
    <property type="entry name" value="33 KDA CHAPERONIN"/>
    <property type="match status" value="1"/>
</dbReference>
<keyword evidence="5 6" id="KW-0676">Redox-active center</keyword>
<dbReference type="STRING" id="1123380.SAMN02745199_0591"/>
<evidence type="ECO:0000256" key="3">
    <source>
        <dbReference type="ARBA" id="ARBA00023157"/>
    </source>
</evidence>
<evidence type="ECO:0000313" key="8">
    <source>
        <dbReference type="Proteomes" id="UP000242592"/>
    </source>
</evidence>
<accession>A0A1M5RS65</accession>
<dbReference type="HAMAP" id="MF_00117">
    <property type="entry name" value="HslO"/>
    <property type="match status" value="1"/>
</dbReference>
<evidence type="ECO:0000256" key="2">
    <source>
        <dbReference type="ARBA" id="ARBA00022833"/>
    </source>
</evidence>
<dbReference type="Pfam" id="PF01430">
    <property type="entry name" value="HSP33"/>
    <property type="match status" value="1"/>
</dbReference>
<dbReference type="AlphaFoldDB" id="A0A1M5RS65"/>
<evidence type="ECO:0000256" key="5">
    <source>
        <dbReference type="ARBA" id="ARBA00023284"/>
    </source>
</evidence>
<keyword evidence="1 6" id="KW-0963">Cytoplasm</keyword>
<feature type="disulfide bond" description="Redox-active" evidence="6">
    <location>
        <begin position="263"/>
        <end position="266"/>
    </location>
</feature>
<dbReference type="GO" id="GO:0044183">
    <property type="term" value="F:protein folding chaperone"/>
    <property type="evidence" value="ECO:0007669"/>
    <property type="project" value="TreeGrafter"/>
</dbReference>
<dbReference type="OrthoDB" id="9776534at2"/>
<dbReference type="EMBL" id="FQXN01000002">
    <property type="protein sequence ID" value="SHH29127.1"/>
    <property type="molecule type" value="Genomic_DNA"/>
</dbReference>
<dbReference type="NCBIfam" id="NF001033">
    <property type="entry name" value="PRK00114.1"/>
    <property type="match status" value="1"/>
</dbReference>
<protein>
    <recommendedName>
        <fullName evidence="6">33 kDa chaperonin</fullName>
    </recommendedName>
    <alternativeName>
        <fullName evidence="6">Heat shock protein 33 homolog</fullName>
        <shortName evidence="6">HSP33</shortName>
    </alternativeName>
</protein>
<proteinExistence type="inferred from homology"/>
<dbReference type="RefSeq" id="WP_073072006.1">
    <property type="nucleotide sequence ID" value="NZ_FQXN01000002.1"/>
</dbReference>
<dbReference type="Proteomes" id="UP000242592">
    <property type="component" value="Unassembled WGS sequence"/>
</dbReference>
<dbReference type="PIRSF" id="PIRSF005261">
    <property type="entry name" value="Heat_shock_Hsp33"/>
    <property type="match status" value="1"/>
</dbReference>
<dbReference type="SUPFAM" id="SSF118352">
    <property type="entry name" value="HSP33 redox switch-like"/>
    <property type="match status" value="1"/>
</dbReference>
<keyword evidence="4 6" id="KW-0143">Chaperone</keyword>
<feature type="disulfide bond" description="Redox-active" evidence="6">
    <location>
        <begin position="231"/>
        <end position="233"/>
    </location>
</feature>
<evidence type="ECO:0000256" key="6">
    <source>
        <dbReference type="HAMAP-Rule" id="MF_00117"/>
    </source>
</evidence>
<evidence type="ECO:0000313" key="7">
    <source>
        <dbReference type="EMBL" id="SHH29127.1"/>
    </source>
</evidence>
<evidence type="ECO:0000256" key="4">
    <source>
        <dbReference type="ARBA" id="ARBA00023186"/>
    </source>
</evidence>
<keyword evidence="2 6" id="KW-0862">Zinc</keyword>
<comment type="function">
    <text evidence="6">Redox regulated molecular chaperone. Protects both thermally unfolding and oxidatively damaged proteins from irreversible aggregation. Plays an important role in the bacterial defense system toward oxidative stress.</text>
</comment>
<keyword evidence="8" id="KW-1185">Reference proteome</keyword>
<comment type="similarity">
    <text evidence="6">Belongs to the HSP33 family.</text>
</comment>
<dbReference type="Gene3D" id="3.55.30.10">
    <property type="entry name" value="Hsp33 domain"/>
    <property type="match status" value="1"/>
</dbReference>
<dbReference type="SUPFAM" id="SSF64397">
    <property type="entry name" value="Hsp33 domain"/>
    <property type="match status" value="1"/>
</dbReference>
<dbReference type="GO" id="GO:0005737">
    <property type="term" value="C:cytoplasm"/>
    <property type="evidence" value="ECO:0007669"/>
    <property type="project" value="UniProtKB-SubCell"/>
</dbReference>
<keyword evidence="3 6" id="KW-1015">Disulfide bond</keyword>
<dbReference type="InterPro" id="IPR016154">
    <property type="entry name" value="Heat_shock_Hsp33_C"/>
</dbReference>
<evidence type="ECO:0000256" key="1">
    <source>
        <dbReference type="ARBA" id="ARBA00022490"/>
    </source>
</evidence>
<comment type="PTM">
    <text evidence="6">Under oxidizing conditions two disulfide bonds are formed involving the reactive cysteines. Under reducing conditions zinc is bound to the reactive cysteines and the protein is inactive.</text>
</comment>
<dbReference type="GO" id="GO:0051082">
    <property type="term" value="F:unfolded protein binding"/>
    <property type="evidence" value="ECO:0007669"/>
    <property type="project" value="UniProtKB-UniRule"/>
</dbReference>
<dbReference type="PANTHER" id="PTHR30111">
    <property type="entry name" value="33 KDA CHAPERONIN"/>
    <property type="match status" value="1"/>
</dbReference>
<sequence length="287" mass="32171">MLKHGIAYNALVRFSVIDSTQLVAFAQKKHELSPLPAVALGRLLTGVSLMIPWLSEKERLTYIIEGRGALKSIVAQAKHNGNIRGYISPTILDYQLNKEGKFDLKSAIGGGTLKVVRDLGLKHPYVTPIPLISGEIAEDLAYYFTVSEQIPSAIALGVLIDKNGIKKAGGIIIQILDKSLDKKIIEKIEKKFKEITPISDFLSNHSPLDVITYIFGDAIEQILEKEVKFKCDCSKEIAYESLKVLTKEDLNFLLNKEKTEVVCKWCNTKYYFTKKEIEKIKLEKLGD</sequence>
<gene>
    <name evidence="6" type="primary">hslO</name>
    <name evidence="7" type="ORF">SAMN02745199_0591</name>
</gene>
<comment type="subcellular location">
    <subcellularLocation>
        <location evidence="6">Cytoplasm</location>
    </subcellularLocation>
</comment>
<dbReference type="InterPro" id="IPR016153">
    <property type="entry name" value="Heat_shock_Hsp33_N"/>
</dbReference>
<dbReference type="GO" id="GO:0042026">
    <property type="term" value="P:protein refolding"/>
    <property type="evidence" value="ECO:0007669"/>
    <property type="project" value="TreeGrafter"/>
</dbReference>
<organism evidence="7 8">
    <name type="scientific">Thermosipho atlanticus DSM 15807</name>
    <dbReference type="NCBI Taxonomy" id="1123380"/>
    <lineage>
        <taxon>Bacteria</taxon>
        <taxon>Thermotogati</taxon>
        <taxon>Thermotogota</taxon>
        <taxon>Thermotogae</taxon>
        <taxon>Thermotogales</taxon>
        <taxon>Fervidobacteriaceae</taxon>
        <taxon>Thermosipho</taxon>
    </lineage>
</organism>
<dbReference type="CDD" id="cd00498">
    <property type="entry name" value="Hsp33"/>
    <property type="match status" value="1"/>
</dbReference>
<dbReference type="Gene3D" id="3.90.1280.10">
    <property type="entry name" value="HSP33 redox switch-like"/>
    <property type="match status" value="1"/>
</dbReference>
<dbReference type="InterPro" id="IPR000397">
    <property type="entry name" value="Heat_shock_Hsp33"/>
</dbReference>
<reference evidence="8" key="1">
    <citation type="submission" date="2016-11" db="EMBL/GenBank/DDBJ databases">
        <authorList>
            <person name="Varghese N."/>
            <person name="Submissions S."/>
        </authorList>
    </citation>
    <scope>NUCLEOTIDE SEQUENCE [LARGE SCALE GENOMIC DNA]</scope>
    <source>
        <strain evidence="8">DSM 15807</strain>
    </source>
</reference>
<name>A0A1M5RS65_9BACT</name>